<dbReference type="GO" id="GO:0035267">
    <property type="term" value="C:NuA4 histone acetyltransferase complex"/>
    <property type="evidence" value="ECO:0007669"/>
    <property type="project" value="TreeGrafter"/>
</dbReference>
<evidence type="ECO:0000256" key="3">
    <source>
        <dbReference type="SAM" id="MobiDB-lite"/>
    </source>
</evidence>
<dbReference type="PRINTS" id="PR00503">
    <property type="entry name" value="BROMODOMAIN"/>
</dbReference>
<feature type="compositionally biased region" description="Basic and acidic residues" evidence="3">
    <location>
        <begin position="519"/>
        <end position="536"/>
    </location>
</feature>
<keyword evidence="1 2" id="KW-0103">Bromodomain</keyword>
<evidence type="ECO:0000313" key="5">
    <source>
        <dbReference type="EMBL" id="ORY26701.1"/>
    </source>
</evidence>
<proteinExistence type="predicted"/>
<dbReference type="InterPro" id="IPR001487">
    <property type="entry name" value="Bromodomain"/>
</dbReference>
<dbReference type="Gene3D" id="1.20.920.10">
    <property type="entry name" value="Bromodomain-like"/>
    <property type="match status" value="1"/>
</dbReference>
<dbReference type="PANTHER" id="PTHR15398">
    <property type="entry name" value="BROMODOMAIN-CONTAINING PROTEIN 8"/>
    <property type="match status" value="1"/>
</dbReference>
<feature type="region of interest" description="Disordered" evidence="3">
    <location>
        <begin position="159"/>
        <end position="536"/>
    </location>
</feature>
<feature type="compositionally biased region" description="Low complexity" evidence="3">
    <location>
        <begin position="253"/>
        <end position="268"/>
    </location>
</feature>
<dbReference type="STRING" id="71784.A0A1Y2AVU0"/>
<dbReference type="AlphaFoldDB" id="A0A1Y2AVU0"/>
<evidence type="ECO:0000259" key="4">
    <source>
        <dbReference type="PROSITE" id="PS50014"/>
    </source>
</evidence>
<name>A0A1Y2AVU0_9TREE</name>
<feature type="compositionally biased region" description="Acidic residues" evidence="3">
    <location>
        <begin position="175"/>
        <end position="184"/>
    </location>
</feature>
<dbReference type="SMART" id="SM00297">
    <property type="entry name" value="BROMO"/>
    <property type="match status" value="1"/>
</dbReference>
<dbReference type="Proteomes" id="UP000193986">
    <property type="component" value="Unassembled WGS sequence"/>
</dbReference>
<dbReference type="PANTHER" id="PTHR15398:SF4">
    <property type="entry name" value="BROMODOMAIN-CONTAINING PROTEIN 8 ISOFORM X1"/>
    <property type="match status" value="1"/>
</dbReference>
<organism evidence="5 6">
    <name type="scientific">Naematelia encephala</name>
    <dbReference type="NCBI Taxonomy" id="71784"/>
    <lineage>
        <taxon>Eukaryota</taxon>
        <taxon>Fungi</taxon>
        <taxon>Dikarya</taxon>
        <taxon>Basidiomycota</taxon>
        <taxon>Agaricomycotina</taxon>
        <taxon>Tremellomycetes</taxon>
        <taxon>Tremellales</taxon>
        <taxon>Naemateliaceae</taxon>
        <taxon>Naematelia</taxon>
    </lineage>
</organism>
<sequence length="649" mass="70939">MSPPDDVLSSDSYTTQEKLLLAQAVHKLGAVAWPAVSKLLVEHPCIAGAGRPERLFTPEGCEAGYVALMGDIGMNVPAEGAMKPHAKCHLRLAQTFYLARMNELKSSISTYESRFATLMNEIQQIKSGQLDASIRTELRAVLARKYGKRLLDSWVPDEDEVKSAVEAGPVSEAEERAEAEEEAGVEPIQTSKEEEEDQDQDQDQDQERETPAKSPAPSELSPPPSAAEEESPATTTAAPARVSKRKASIQPKGAPASKRSGRRGASSPVATPVESDAEPEPASEGIEEPKDLEEDDVAPTRGRRATKYSRKLQSQDSPAASARTKDSSPAVSRRAPSVSSTASGAPAEDRRTSSRRGKPSKALRDNVVSKSVREQTVESVKEEQADEDAEEEEEERPARRSGRRGAKEGTADEDADGEEGEEKPTRRSGRRGAKEETVEDDADDEQTTRRSGRRGTKGEPSASAAVTTPAPAEKDKKGKRGNNKTPVPVVAEHDVDSGKEDEEDDDETNTPTSAIPAHMSRERDRAKRQSSPRDTKAAQKMLLALLDAVSGHRNGNVFLGPVKKSDAPDYYEIIKRPMDLKTIRQRIRDNQVLSIDEFERDVALMFTNAMMYNSPGSQVYEMAEQMRGETESTIAHFRSMQHEMGRSQV</sequence>
<accession>A0A1Y2AVU0</accession>
<feature type="compositionally biased region" description="Low complexity" evidence="3">
    <location>
        <begin position="458"/>
        <end position="471"/>
    </location>
</feature>
<reference evidence="5 6" key="1">
    <citation type="submission" date="2016-07" db="EMBL/GenBank/DDBJ databases">
        <title>Pervasive Adenine N6-methylation of Active Genes in Fungi.</title>
        <authorList>
            <consortium name="DOE Joint Genome Institute"/>
            <person name="Mondo S.J."/>
            <person name="Dannebaum R.O."/>
            <person name="Kuo R.C."/>
            <person name="Labutti K."/>
            <person name="Haridas S."/>
            <person name="Kuo A."/>
            <person name="Salamov A."/>
            <person name="Ahrendt S.R."/>
            <person name="Lipzen A."/>
            <person name="Sullivan W."/>
            <person name="Andreopoulos W.B."/>
            <person name="Clum A."/>
            <person name="Lindquist E."/>
            <person name="Daum C."/>
            <person name="Ramamoorthy G.K."/>
            <person name="Gryganskyi A."/>
            <person name="Culley D."/>
            <person name="Magnuson J.K."/>
            <person name="James T.Y."/>
            <person name="O'Malley M.A."/>
            <person name="Stajich J.E."/>
            <person name="Spatafora J.W."/>
            <person name="Visel A."/>
            <person name="Grigoriev I.V."/>
        </authorList>
    </citation>
    <scope>NUCLEOTIDE SEQUENCE [LARGE SCALE GENOMIC DNA]</scope>
    <source>
        <strain evidence="5 6">68-887.2</strain>
    </source>
</reference>
<dbReference type="Pfam" id="PF00439">
    <property type="entry name" value="Bromodomain"/>
    <property type="match status" value="1"/>
</dbReference>
<comment type="caution">
    <text evidence="5">The sequence shown here is derived from an EMBL/GenBank/DDBJ whole genome shotgun (WGS) entry which is preliminary data.</text>
</comment>
<protein>
    <recommendedName>
        <fullName evidence="4">Bromo domain-containing protein</fullName>
    </recommendedName>
</protein>
<dbReference type="EMBL" id="MCFC01000045">
    <property type="protein sequence ID" value="ORY26701.1"/>
    <property type="molecule type" value="Genomic_DNA"/>
</dbReference>
<dbReference type="InParanoid" id="A0A1Y2AVU0"/>
<feature type="compositionally biased region" description="Acidic residues" evidence="3">
    <location>
        <begin position="193"/>
        <end position="204"/>
    </location>
</feature>
<dbReference type="GO" id="GO:0006325">
    <property type="term" value="P:chromatin organization"/>
    <property type="evidence" value="ECO:0007669"/>
    <property type="project" value="UniProtKB-ARBA"/>
</dbReference>
<evidence type="ECO:0000313" key="6">
    <source>
        <dbReference type="Proteomes" id="UP000193986"/>
    </source>
</evidence>
<feature type="compositionally biased region" description="Acidic residues" evidence="3">
    <location>
        <begin position="384"/>
        <end position="395"/>
    </location>
</feature>
<dbReference type="CDD" id="cd04369">
    <property type="entry name" value="Bromodomain"/>
    <property type="match status" value="1"/>
</dbReference>
<keyword evidence="6" id="KW-1185">Reference proteome</keyword>
<evidence type="ECO:0000256" key="2">
    <source>
        <dbReference type="PROSITE-ProRule" id="PRU00035"/>
    </source>
</evidence>
<evidence type="ECO:0000256" key="1">
    <source>
        <dbReference type="ARBA" id="ARBA00023117"/>
    </source>
</evidence>
<feature type="compositionally biased region" description="Basic residues" evidence="3">
    <location>
        <begin position="301"/>
        <end position="310"/>
    </location>
</feature>
<gene>
    <name evidence="5" type="ORF">BCR39DRAFT_540478</name>
</gene>
<dbReference type="OrthoDB" id="1742084at2759"/>
<feature type="compositionally biased region" description="Acidic residues" evidence="3">
    <location>
        <begin position="411"/>
        <end position="421"/>
    </location>
</feature>
<dbReference type="InterPro" id="IPR036427">
    <property type="entry name" value="Bromodomain-like_sf"/>
</dbReference>
<dbReference type="PROSITE" id="PS50014">
    <property type="entry name" value="BROMODOMAIN_2"/>
    <property type="match status" value="1"/>
</dbReference>
<feature type="domain" description="Bromo" evidence="4">
    <location>
        <begin position="550"/>
        <end position="620"/>
    </location>
</feature>
<feature type="compositionally biased region" description="Basic and acidic residues" evidence="3">
    <location>
        <begin position="371"/>
        <end position="383"/>
    </location>
</feature>
<dbReference type="SUPFAM" id="SSF47370">
    <property type="entry name" value="Bromodomain"/>
    <property type="match status" value="1"/>
</dbReference>
<feature type="compositionally biased region" description="Acidic residues" evidence="3">
    <location>
        <begin position="499"/>
        <end position="508"/>
    </location>
</feature>